<dbReference type="Proteomes" id="UP000654913">
    <property type="component" value="Chromosome 5"/>
</dbReference>
<comment type="catalytic activity">
    <reaction evidence="6 8">
        <text>ATP + H2O = ADP + phosphate + H(+)</text>
        <dbReference type="Rhea" id="RHEA:13065"/>
        <dbReference type="ChEBI" id="CHEBI:15377"/>
        <dbReference type="ChEBI" id="CHEBI:15378"/>
        <dbReference type="ChEBI" id="CHEBI:30616"/>
        <dbReference type="ChEBI" id="CHEBI:43474"/>
        <dbReference type="ChEBI" id="CHEBI:456216"/>
        <dbReference type="EC" id="3.6.4.13"/>
    </reaction>
</comment>
<dbReference type="Gene3D" id="3.40.50.300">
    <property type="entry name" value="P-loop containing nucleotide triphosphate hydrolases"/>
    <property type="match status" value="2"/>
</dbReference>
<evidence type="ECO:0000259" key="10">
    <source>
        <dbReference type="PROSITE" id="PS51192"/>
    </source>
</evidence>
<dbReference type="RefSeq" id="XP_041558397.1">
    <property type="nucleotide sequence ID" value="XM_041705965.1"/>
</dbReference>
<comment type="function">
    <text evidence="8">RNA helicase.</text>
</comment>
<name>A0A7R7XST3_9EURO</name>
<dbReference type="PANTHER" id="PTHR24031">
    <property type="entry name" value="RNA HELICASE"/>
    <property type="match status" value="1"/>
</dbReference>
<protein>
    <recommendedName>
        <fullName evidence="8">ATP-dependent RNA helicase</fullName>
        <ecNumber evidence="8">3.6.4.13</ecNumber>
    </recommendedName>
</protein>
<dbReference type="Pfam" id="PF00270">
    <property type="entry name" value="DEAD"/>
    <property type="match status" value="1"/>
</dbReference>
<dbReference type="GO" id="GO:0003724">
    <property type="term" value="F:RNA helicase activity"/>
    <property type="evidence" value="ECO:0007669"/>
    <property type="project" value="UniProtKB-EC"/>
</dbReference>
<evidence type="ECO:0000256" key="8">
    <source>
        <dbReference type="RuleBase" id="RU365068"/>
    </source>
</evidence>
<feature type="compositionally biased region" description="Basic and acidic residues" evidence="9">
    <location>
        <begin position="599"/>
        <end position="671"/>
    </location>
</feature>
<dbReference type="AlphaFoldDB" id="A0A7R7XST3"/>
<feature type="domain" description="Helicase C-terminal" evidence="11">
    <location>
        <begin position="342"/>
        <end position="505"/>
    </location>
</feature>
<proteinExistence type="inferred from homology"/>
<evidence type="ECO:0000256" key="3">
    <source>
        <dbReference type="ARBA" id="ARBA00022806"/>
    </source>
</evidence>
<evidence type="ECO:0000256" key="4">
    <source>
        <dbReference type="ARBA" id="ARBA00022840"/>
    </source>
</evidence>
<sequence length="671" mass="74384">MLVAFRRSAVSHALRSSPRTLSARPTPQRLQSLYSSITGPSYAPKSLFHSSPFRFSSSAISVEKDATEKFDLDQPGQSTSFRKLAEDGTVSRPLIDCITSHLRLENMTEVQRLTIPESVNGGDLLAQAKTGTGKTLAFLVPVLERLAKDRSLNKSIIRRGRKVGTIDIRSIIISPTRELAEQIADQAAPLASRLGLIVQKAVGGTQKRDALRRVYAEGCHILVATPGRLRDLLSNHVSGVTAPKLSSLVLDEADRLLDQGFAPELMEIQNLLPDPKEVDRQTLMFSATVAPEVVGMVRNTMKPDFKFIKTVNDNEIPTHLSVPQKTVILNGLENAMPALLELVKLNLDRVPPFKAIVYLNSTKHTSTAYEIFRHLLIDPETPRSGNPLDPLFRGEIHSRLSQAERTRVSNKFRRCKSGILFSSDVTSRGMDFPGVTHVIQIGTPRDRDTYIHRLGRTARAGRTGEGWIFLHQGEKGAFDRMMRDIPVHVDNTTLTTAGLNMLDEAEVTPEALSTLMQVKSATAQLLPEAKEETISAILATLSGIFKNKRMLSTAIQDLSVHGFGLRSTPSMSEYRSQILGLDQEDGFVVRTHRRTNPRGGRDFARGRGHGRDSFGGGRDRRDSFGGRRESSGGRRESFGGGRDRGSGRGRGERRERENIGEWLHQRRDEWA</sequence>
<dbReference type="CDD" id="cd18787">
    <property type="entry name" value="SF2_C_DEAD"/>
    <property type="match status" value="1"/>
</dbReference>
<dbReference type="InterPro" id="IPR027417">
    <property type="entry name" value="P-loop_NTPase"/>
</dbReference>
<keyword evidence="2 7" id="KW-0378">Hydrolase</keyword>
<evidence type="ECO:0000256" key="1">
    <source>
        <dbReference type="ARBA" id="ARBA00022741"/>
    </source>
</evidence>
<dbReference type="KEGG" id="apuu:APUU_50914S"/>
<feature type="domain" description="Helicase ATP-binding" evidence="10">
    <location>
        <begin position="115"/>
        <end position="307"/>
    </location>
</feature>
<keyword evidence="5 8" id="KW-0694">RNA-binding</keyword>
<dbReference type="OrthoDB" id="193716at2759"/>
<dbReference type="GO" id="GO:0016787">
    <property type="term" value="F:hydrolase activity"/>
    <property type="evidence" value="ECO:0007669"/>
    <property type="project" value="UniProtKB-KW"/>
</dbReference>
<keyword evidence="1 7" id="KW-0547">Nucleotide-binding</keyword>
<dbReference type="InterPro" id="IPR001650">
    <property type="entry name" value="Helicase_C-like"/>
</dbReference>
<evidence type="ECO:0000256" key="7">
    <source>
        <dbReference type="RuleBase" id="RU000492"/>
    </source>
</evidence>
<accession>A0A7R7XST3</accession>
<evidence type="ECO:0000256" key="9">
    <source>
        <dbReference type="SAM" id="MobiDB-lite"/>
    </source>
</evidence>
<dbReference type="PROSITE" id="PS51194">
    <property type="entry name" value="HELICASE_CTER"/>
    <property type="match status" value="1"/>
</dbReference>
<feature type="region of interest" description="Disordered" evidence="9">
    <location>
        <begin position="589"/>
        <end position="671"/>
    </location>
</feature>
<dbReference type="EC" id="3.6.4.13" evidence="8"/>
<dbReference type="InterPro" id="IPR011545">
    <property type="entry name" value="DEAD/DEAH_box_helicase_dom"/>
</dbReference>
<dbReference type="SUPFAM" id="SSF52540">
    <property type="entry name" value="P-loop containing nucleoside triphosphate hydrolases"/>
    <property type="match status" value="1"/>
</dbReference>
<evidence type="ECO:0000259" key="11">
    <source>
        <dbReference type="PROSITE" id="PS51194"/>
    </source>
</evidence>
<evidence type="ECO:0000256" key="6">
    <source>
        <dbReference type="ARBA" id="ARBA00047984"/>
    </source>
</evidence>
<evidence type="ECO:0000313" key="13">
    <source>
        <dbReference type="Proteomes" id="UP000654913"/>
    </source>
</evidence>
<comment type="similarity">
    <text evidence="7">Belongs to the DEAD box helicase family.</text>
</comment>
<dbReference type="EMBL" id="AP024447">
    <property type="protein sequence ID" value="BCS26203.1"/>
    <property type="molecule type" value="Genomic_DNA"/>
</dbReference>
<dbReference type="GO" id="GO:0003723">
    <property type="term" value="F:RNA binding"/>
    <property type="evidence" value="ECO:0007669"/>
    <property type="project" value="UniProtKB-UniRule"/>
</dbReference>
<dbReference type="InterPro" id="IPR014001">
    <property type="entry name" value="Helicase_ATP-bd"/>
</dbReference>
<evidence type="ECO:0000256" key="2">
    <source>
        <dbReference type="ARBA" id="ARBA00022801"/>
    </source>
</evidence>
<gene>
    <name evidence="12" type="ORF">APUU_50914S</name>
</gene>
<dbReference type="InterPro" id="IPR000629">
    <property type="entry name" value="RNA-helicase_DEAD-box_CS"/>
</dbReference>
<evidence type="ECO:0000313" key="12">
    <source>
        <dbReference type="EMBL" id="BCS26203.1"/>
    </source>
</evidence>
<keyword evidence="4 7" id="KW-0067">ATP-binding</keyword>
<dbReference type="PROSITE" id="PS51192">
    <property type="entry name" value="HELICASE_ATP_BIND_1"/>
    <property type="match status" value="1"/>
</dbReference>
<dbReference type="SMART" id="SM00490">
    <property type="entry name" value="HELICc"/>
    <property type="match status" value="1"/>
</dbReference>
<dbReference type="GO" id="GO:0005524">
    <property type="term" value="F:ATP binding"/>
    <property type="evidence" value="ECO:0007669"/>
    <property type="project" value="UniProtKB-UniRule"/>
</dbReference>
<dbReference type="Pfam" id="PF00271">
    <property type="entry name" value="Helicase_C"/>
    <property type="match status" value="1"/>
</dbReference>
<keyword evidence="3 7" id="KW-0347">Helicase</keyword>
<reference evidence="12" key="1">
    <citation type="submission" date="2021-01" db="EMBL/GenBank/DDBJ databases">
        <authorList>
            <consortium name="Aspergillus puulaauensis MK2 genome sequencing consortium"/>
            <person name="Kazuki M."/>
            <person name="Futagami T."/>
        </authorList>
    </citation>
    <scope>NUCLEOTIDE SEQUENCE</scope>
    <source>
        <strain evidence="12">MK2</strain>
    </source>
</reference>
<dbReference type="SMART" id="SM00487">
    <property type="entry name" value="DEXDc"/>
    <property type="match status" value="1"/>
</dbReference>
<dbReference type="PROSITE" id="PS00039">
    <property type="entry name" value="DEAD_ATP_HELICASE"/>
    <property type="match status" value="1"/>
</dbReference>
<evidence type="ECO:0000256" key="5">
    <source>
        <dbReference type="ARBA" id="ARBA00022884"/>
    </source>
</evidence>
<reference evidence="12" key="2">
    <citation type="submission" date="2021-02" db="EMBL/GenBank/DDBJ databases">
        <title>Aspergillus puulaauensis MK2 genome sequence.</title>
        <authorList>
            <person name="Futagami T."/>
            <person name="Mori K."/>
            <person name="Kadooka C."/>
            <person name="Tanaka T."/>
        </authorList>
    </citation>
    <scope>NUCLEOTIDE SEQUENCE</scope>
    <source>
        <strain evidence="12">MK2</strain>
    </source>
</reference>
<organism evidence="12 13">
    <name type="scientific">Aspergillus puulaauensis</name>
    <dbReference type="NCBI Taxonomy" id="1220207"/>
    <lineage>
        <taxon>Eukaryota</taxon>
        <taxon>Fungi</taxon>
        <taxon>Dikarya</taxon>
        <taxon>Ascomycota</taxon>
        <taxon>Pezizomycotina</taxon>
        <taxon>Eurotiomycetes</taxon>
        <taxon>Eurotiomycetidae</taxon>
        <taxon>Eurotiales</taxon>
        <taxon>Aspergillaceae</taxon>
        <taxon>Aspergillus</taxon>
    </lineage>
</organism>
<comment type="domain">
    <text evidence="8">The Q motif is unique to and characteristic of the DEAD box family of RNA helicases and controls ATP binding and hydrolysis.</text>
</comment>
<dbReference type="GeneID" id="64976208"/>
<keyword evidence="13" id="KW-1185">Reference proteome</keyword>